<evidence type="ECO:0008006" key="4">
    <source>
        <dbReference type="Google" id="ProtNLM"/>
    </source>
</evidence>
<keyword evidence="3" id="KW-1185">Reference proteome</keyword>
<dbReference type="Gene3D" id="1.20.1440.50">
    <property type="entry name" value="Ta0600-like"/>
    <property type="match status" value="1"/>
</dbReference>
<dbReference type="InterPro" id="IPR015046">
    <property type="entry name" value="LciA_Immunity-like"/>
</dbReference>
<dbReference type="EMBL" id="CP014699">
    <property type="protein sequence ID" value="AND78800.1"/>
    <property type="molecule type" value="Genomic_DNA"/>
</dbReference>
<gene>
    <name evidence="2" type="ORF">A0O21_01500</name>
</gene>
<accession>A0A172Q5S1</accession>
<dbReference type="OrthoDB" id="2233123at2"/>
<dbReference type="Pfam" id="PF08951">
    <property type="entry name" value="EntA_Immun"/>
    <property type="match status" value="1"/>
</dbReference>
<evidence type="ECO:0000313" key="3">
    <source>
        <dbReference type="Proteomes" id="UP000077317"/>
    </source>
</evidence>
<keyword evidence="1" id="KW-0079">Bacteriocin immunity</keyword>
<sequence>MDKECLKLYHAIELAYAKEEVRSDPVLAKALLSASNELIKFQNVFSSAYHLKKELLHYTVDKQVALPRPIINLQQILETI</sequence>
<proteinExistence type="predicted"/>
<name>A0A172Q5S1_9STRE</name>
<dbReference type="AlphaFoldDB" id="A0A172Q5S1"/>
<dbReference type="KEGG" id="spat:A0O21_01500"/>
<reference evidence="2 3" key="1">
    <citation type="journal article" date="2016" name="Int. J. Syst. Evol. Microbiol.">
        <title>Streptococcuspantholopis sp. nov., isolated from faeces of the Tibetan antelope (Pantholops hodgsonii).</title>
        <authorList>
            <person name="Bai X."/>
            <person name="Xiong Y."/>
            <person name="Lu S."/>
            <person name="Jin D."/>
            <person name="Lai X."/>
            <person name="Yang J."/>
            <person name="Niu L."/>
            <person name="Hu S."/>
            <person name="Meng X."/>
            <person name="Pu J."/>
            <person name="Ye C."/>
            <person name="Xu J."/>
        </authorList>
    </citation>
    <scope>NUCLEOTIDE SEQUENCE [LARGE SCALE GENOMIC DNA]</scope>
    <source>
        <strain evidence="2 3">TA 26</strain>
    </source>
</reference>
<reference evidence="3" key="2">
    <citation type="submission" date="2016-03" db="EMBL/GenBank/DDBJ databases">
        <title>Streptococcus antelopensis sp. nov., isolated from the feces of the Tibetan antelope (Pantholops hodgsonii) in Hoh Xil National Nature Reserve, Qinghai, China.</title>
        <authorList>
            <person name="Bai X."/>
        </authorList>
    </citation>
    <scope>NUCLEOTIDE SEQUENCE [LARGE SCALE GENOMIC DNA]</scope>
    <source>
        <strain evidence="3">TA 26</strain>
    </source>
</reference>
<protein>
    <recommendedName>
        <fullName evidence="4">Bacteriocin immunity protein</fullName>
    </recommendedName>
</protein>
<dbReference type="InterPro" id="IPR023130">
    <property type="entry name" value="Ta0600-like_sf"/>
</dbReference>
<evidence type="ECO:0000256" key="1">
    <source>
        <dbReference type="ARBA" id="ARBA00023025"/>
    </source>
</evidence>
<dbReference type="Proteomes" id="UP000077317">
    <property type="component" value="Chromosome"/>
</dbReference>
<evidence type="ECO:0000313" key="2">
    <source>
        <dbReference type="EMBL" id="AND78800.1"/>
    </source>
</evidence>
<organism evidence="2 3">
    <name type="scientific">Streptococcus pantholopis</name>
    <dbReference type="NCBI Taxonomy" id="1811193"/>
    <lineage>
        <taxon>Bacteria</taxon>
        <taxon>Bacillati</taxon>
        <taxon>Bacillota</taxon>
        <taxon>Bacilli</taxon>
        <taxon>Lactobacillales</taxon>
        <taxon>Streptococcaceae</taxon>
        <taxon>Streptococcus</taxon>
    </lineage>
</organism>
<dbReference type="GO" id="GO:0030153">
    <property type="term" value="P:bacteriocin immunity"/>
    <property type="evidence" value="ECO:0007669"/>
    <property type="project" value="UniProtKB-KW"/>
</dbReference>
<dbReference type="RefSeq" id="WP_067060358.1">
    <property type="nucleotide sequence ID" value="NZ_CP014699.1"/>
</dbReference>
<dbReference type="SUPFAM" id="SSF109797">
    <property type="entry name" value="Bacteriocin immunity protein-like"/>
    <property type="match status" value="1"/>
</dbReference>